<organism evidence="3 4">
    <name type="scientific">Komagataeibacter xylinus</name>
    <name type="common">Gluconacetobacter xylinus</name>
    <dbReference type="NCBI Taxonomy" id="28448"/>
    <lineage>
        <taxon>Bacteria</taxon>
        <taxon>Pseudomonadati</taxon>
        <taxon>Pseudomonadota</taxon>
        <taxon>Alphaproteobacteria</taxon>
        <taxon>Acetobacterales</taxon>
        <taxon>Acetobacteraceae</taxon>
        <taxon>Komagataeibacter</taxon>
    </lineage>
</organism>
<name>A0A857FX61_KOMXY</name>
<protein>
    <submittedName>
        <fullName evidence="3">IS5 family transposase</fullName>
    </submittedName>
</protein>
<sequence length="289" mass="33673">MWTPEQRGRMAGIISKTKRYPSDMTDDEWERIAPLMPSLGRRGRPREVEFREVINAVRNLVRSGCGWWMLPIHFGHWRTVYGWFRELARRFLFQTIHDVELMPDREQAGREASPTAAVIDSQSIKAPHARTRGYDAGKKVVGRKWHIVVDTDGRLLMVNLTPADISDSAGAQMILDAIRKRWPWVKHLFADGAYDCLKLMDKSIYLDFIVEIIRRRDGAKGFEVLPRCWVVERTFGWMTRWRRLVRDYERRVAVSQAMIFVAMGAIMRKLVVLANALLHKDRLWTPKAA</sequence>
<dbReference type="GO" id="GO:0004803">
    <property type="term" value="F:transposase activity"/>
    <property type="evidence" value="ECO:0007669"/>
    <property type="project" value="InterPro"/>
</dbReference>
<dbReference type="GO" id="GO:0003677">
    <property type="term" value="F:DNA binding"/>
    <property type="evidence" value="ECO:0007669"/>
    <property type="project" value="InterPro"/>
</dbReference>
<dbReference type="OrthoDB" id="7278099at2"/>
<dbReference type="GO" id="GO:0006313">
    <property type="term" value="P:DNA transposition"/>
    <property type="evidence" value="ECO:0007669"/>
    <property type="project" value="InterPro"/>
</dbReference>
<dbReference type="InterPro" id="IPR002559">
    <property type="entry name" value="Transposase_11"/>
</dbReference>
<accession>A0A857FX61</accession>
<keyword evidence="3" id="KW-0614">Plasmid</keyword>
<feature type="domain" description="Transposase IS4-like" evidence="1">
    <location>
        <begin position="114"/>
        <end position="263"/>
    </location>
</feature>
<dbReference type="PANTHER" id="PTHR30007">
    <property type="entry name" value="PHP DOMAIN PROTEIN"/>
    <property type="match status" value="1"/>
</dbReference>
<dbReference type="AlphaFoldDB" id="A0A857FX61"/>
<evidence type="ECO:0000313" key="4">
    <source>
        <dbReference type="Proteomes" id="UP000464674"/>
    </source>
</evidence>
<evidence type="ECO:0000313" key="3">
    <source>
        <dbReference type="EMBL" id="QHC37464.1"/>
    </source>
</evidence>
<dbReference type="Pfam" id="PF13340">
    <property type="entry name" value="DUF4096"/>
    <property type="match status" value="1"/>
</dbReference>
<evidence type="ECO:0000259" key="2">
    <source>
        <dbReference type="Pfam" id="PF13340"/>
    </source>
</evidence>
<dbReference type="RefSeq" id="WP_159264322.1">
    <property type="nucleotide sequence ID" value="NZ_CP041349.1"/>
</dbReference>
<evidence type="ECO:0000259" key="1">
    <source>
        <dbReference type="Pfam" id="PF01609"/>
    </source>
</evidence>
<dbReference type="Pfam" id="PF01609">
    <property type="entry name" value="DDE_Tnp_1"/>
    <property type="match status" value="1"/>
</dbReference>
<gene>
    <name evidence="3" type="ORF">FMA36_17285</name>
</gene>
<proteinExistence type="predicted"/>
<reference evidence="3 4" key="1">
    <citation type="journal article" date="2020" name="Carbohydr. Polym.">
        <title>Characterization and optimization of production of bacterial cellulose from strain CGMCC 17276 based on whole-genome analysis.</title>
        <authorList>
            <person name="Lu T."/>
            <person name="Gao H."/>
            <person name="Liao B."/>
            <person name="Wu J."/>
            <person name="Zhang W."/>
            <person name="Huang J."/>
            <person name="Liu M."/>
            <person name="Huang J."/>
            <person name="Chang Z."/>
            <person name="Jin M."/>
            <person name="Yi Z."/>
            <person name="Jiang D."/>
        </authorList>
    </citation>
    <scope>NUCLEOTIDE SEQUENCE [LARGE SCALE GENOMIC DNA]</scope>
    <source>
        <strain evidence="3 4">CGMCC 17276</strain>
        <plasmid evidence="4">pa</plasmid>
    </source>
</reference>
<dbReference type="NCBIfam" id="NF033580">
    <property type="entry name" value="transpos_IS5_3"/>
    <property type="match status" value="1"/>
</dbReference>
<feature type="domain" description="Insertion element IS402-like" evidence="2">
    <location>
        <begin position="24"/>
        <end position="97"/>
    </location>
</feature>
<dbReference type="Proteomes" id="UP000464674">
    <property type="component" value="Plasmid pA"/>
</dbReference>
<dbReference type="EMBL" id="CP041349">
    <property type="protein sequence ID" value="QHC37464.1"/>
    <property type="molecule type" value="Genomic_DNA"/>
</dbReference>
<dbReference type="InterPro" id="IPR025161">
    <property type="entry name" value="IS402-like_dom"/>
</dbReference>
<geneLocation type="plasmid" evidence="4">
    <name>pa</name>
</geneLocation>
<dbReference type="PANTHER" id="PTHR30007:SF0">
    <property type="entry name" value="TRANSPOSASE"/>
    <property type="match status" value="1"/>
</dbReference>